<keyword evidence="1" id="KW-1133">Transmembrane helix</keyword>
<name>A0A498D5B3_9BACI</name>
<evidence type="ECO:0000256" key="1">
    <source>
        <dbReference type="SAM" id="Phobius"/>
    </source>
</evidence>
<evidence type="ECO:0000313" key="2">
    <source>
        <dbReference type="EMBL" id="RLL41361.1"/>
    </source>
</evidence>
<proteinExistence type="predicted"/>
<accession>A0A498D5B3</accession>
<reference evidence="2 3" key="1">
    <citation type="submission" date="2018-10" db="EMBL/GenBank/DDBJ databases">
        <title>Oceanobacillus sp. YLB-02 draft genome.</title>
        <authorList>
            <person name="Yu L."/>
        </authorList>
    </citation>
    <scope>NUCLEOTIDE SEQUENCE [LARGE SCALE GENOMIC DNA]</scope>
    <source>
        <strain evidence="2 3">YLB-02</strain>
    </source>
</reference>
<keyword evidence="3" id="KW-1185">Reference proteome</keyword>
<dbReference type="Proteomes" id="UP000270219">
    <property type="component" value="Unassembled WGS sequence"/>
</dbReference>
<dbReference type="AlphaFoldDB" id="A0A498D5B3"/>
<dbReference type="EMBL" id="RCHR01000008">
    <property type="protein sequence ID" value="RLL41361.1"/>
    <property type="molecule type" value="Genomic_DNA"/>
</dbReference>
<feature type="transmembrane region" description="Helical" evidence="1">
    <location>
        <begin position="66"/>
        <end position="87"/>
    </location>
</feature>
<organism evidence="2 3">
    <name type="scientific">Oceanobacillus piezotolerans</name>
    <dbReference type="NCBI Taxonomy" id="2448030"/>
    <lineage>
        <taxon>Bacteria</taxon>
        <taxon>Bacillati</taxon>
        <taxon>Bacillota</taxon>
        <taxon>Bacilli</taxon>
        <taxon>Bacillales</taxon>
        <taxon>Bacillaceae</taxon>
        <taxon>Oceanobacillus</taxon>
    </lineage>
</organism>
<gene>
    <name evidence="2" type="ORF">D8M04_17490</name>
</gene>
<dbReference type="OrthoDB" id="2638799at2"/>
<dbReference type="Pfam" id="PF14118">
    <property type="entry name" value="YfzA"/>
    <property type="match status" value="1"/>
</dbReference>
<sequence>MKKENQHVRFIGFITALGTFLITQLVLIFFSNVWSPNFRDLDGTLFGRIANSSLFTEWFAPYDMPLYNMLTAFFAITLIPSALLSLFGKKDR</sequence>
<dbReference type="RefSeq" id="WP_121524752.1">
    <property type="nucleotide sequence ID" value="NZ_RCHR01000008.1"/>
</dbReference>
<keyword evidence="1" id="KW-0812">Transmembrane</keyword>
<evidence type="ECO:0008006" key="4">
    <source>
        <dbReference type="Google" id="ProtNLM"/>
    </source>
</evidence>
<dbReference type="InterPro" id="IPR025627">
    <property type="entry name" value="YfzA"/>
</dbReference>
<keyword evidence="1" id="KW-0472">Membrane</keyword>
<protein>
    <recommendedName>
        <fullName evidence="4">YfzA family protein</fullName>
    </recommendedName>
</protein>
<feature type="transmembrane region" description="Helical" evidence="1">
    <location>
        <begin position="12"/>
        <end position="34"/>
    </location>
</feature>
<evidence type="ECO:0000313" key="3">
    <source>
        <dbReference type="Proteomes" id="UP000270219"/>
    </source>
</evidence>
<comment type="caution">
    <text evidence="2">The sequence shown here is derived from an EMBL/GenBank/DDBJ whole genome shotgun (WGS) entry which is preliminary data.</text>
</comment>